<dbReference type="Proteomes" id="UP000178776">
    <property type="component" value="Chromosome"/>
</dbReference>
<gene>
    <name evidence="6" type="ORF">ABGV49_05355</name>
    <name evidence="5" type="ORF">BKX93_17885</name>
</gene>
<dbReference type="EMBL" id="JBDOJC010000001">
    <property type="protein sequence ID" value="MEO2216481.1"/>
    <property type="molecule type" value="Genomic_DNA"/>
</dbReference>
<dbReference type="PROSITE" id="PS00519">
    <property type="entry name" value="HTH_ASNC_1"/>
    <property type="match status" value="1"/>
</dbReference>
<keyword evidence="3" id="KW-0804">Transcription</keyword>
<reference evidence="6 8" key="2">
    <citation type="submission" date="2024-05" db="EMBL/GenBank/DDBJ databases">
        <authorList>
            <person name="De Oliveira J.P."/>
            <person name="Noriler S.A."/>
            <person name="De Oliveira A.G."/>
            <person name="Sipoli D.S."/>
        </authorList>
    </citation>
    <scope>NUCLEOTIDE SEQUENCE [LARGE SCALE GENOMIC DNA]</scope>
    <source>
        <strain evidence="6 8">LABIM189</strain>
    </source>
</reference>
<dbReference type="KEGG" id="cvc:BKX93_17885"/>
<evidence type="ECO:0000313" key="6">
    <source>
        <dbReference type="EMBL" id="MEO2216481.1"/>
    </source>
</evidence>
<evidence type="ECO:0000313" key="5">
    <source>
        <dbReference type="EMBL" id="AOZ51683.1"/>
    </source>
</evidence>
<keyword evidence="8" id="KW-1185">Reference proteome</keyword>
<dbReference type="FunFam" id="3.30.70.920:FF:000008">
    <property type="entry name" value="Transcriptional regulator, AsnC family"/>
    <property type="match status" value="1"/>
</dbReference>
<dbReference type="InterPro" id="IPR011991">
    <property type="entry name" value="ArsR-like_HTH"/>
</dbReference>
<sequence length="161" mass="18412">MPSLTLDKTDLRILAELQLDGRLTNVELAERVALSPSPCLRRLKQLEESGVIRQYVALLDPAHIGLGLQAWVRVTLEKRGNMHLQSFIDAVQNWPEVINCFAMTGEMDYLLQVYFEDMEHFSRFVMDELLQHPGVEDVKSSFVLKEIKRTTALPLGQMRGM</sequence>
<dbReference type="STRING" id="1108595.BKX93_17885"/>
<organism evidence="5 7">
    <name type="scientific">Chromobacterium vaccinii</name>
    <dbReference type="NCBI Taxonomy" id="1108595"/>
    <lineage>
        <taxon>Bacteria</taxon>
        <taxon>Pseudomonadati</taxon>
        <taxon>Pseudomonadota</taxon>
        <taxon>Betaproteobacteria</taxon>
        <taxon>Neisseriales</taxon>
        <taxon>Chromobacteriaceae</taxon>
        <taxon>Chromobacterium</taxon>
    </lineage>
</organism>
<evidence type="ECO:0000256" key="3">
    <source>
        <dbReference type="ARBA" id="ARBA00023163"/>
    </source>
</evidence>
<dbReference type="InterPro" id="IPR019885">
    <property type="entry name" value="Tscrpt_reg_HTH_AsnC-type_CS"/>
</dbReference>
<feature type="domain" description="HTH asnC-type" evidence="4">
    <location>
        <begin position="6"/>
        <end position="67"/>
    </location>
</feature>
<evidence type="ECO:0000256" key="2">
    <source>
        <dbReference type="ARBA" id="ARBA00023125"/>
    </source>
</evidence>
<dbReference type="Proteomes" id="UP001455709">
    <property type="component" value="Unassembled WGS sequence"/>
</dbReference>
<dbReference type="GeneID" id="68843076"/>
<keyword evidence="1" id="KW-0805">Transcription regulation</keyword>
<dbReference type="SUPFAM" id="SSF46785">
    <property type="entry name" value="Winged helix' DNA-binding domain"/>
    <property type="match status" value="1"/>
</dbReference>
<dbReference type="PANTHER" id="PTHR30154:SF46">
    <property type="entry name" value="TRANSCRIPTIONAL REGULATORY PROTEIN"/>
    <property type="match status" value="1"/>
</dbReference>
<evidence type="ECO:0000313" key="7">
    <source>
        <dbReference type="Proteomes" id="UP000178776"/>
    </source>
</evidence>
<dbReference type="InterPro" id="IPR000485">
    <property type="entry name" value="AsnC-type_HTH_dom"/>
</dbReference>
<dbReference type="InterPro" id="IPR019887">
    <property type="entry name" value="Tscrpt_reg_AsnC/Lrp_C"/>
</dbReference>
<dbReference type="InterPro" id="IPR019888">
    <property type="entry name" value="Tscrpt_reg_AsnC-like"/>
</dbReference>
<name>A0A1D9LKD0_9NEIS</name>
<dbReference type="Gene3D" id="1.10.10.10">
    <property type="entry name" value="Winged helix-like DNA-binding domain superfamily/Winged helix DNA-binding domain"/>
    <property type="match status" value="1"/>
</dbReference>
<dbReference type="PANTHER" id="PTHR30154">
    <property type="entry name" value="LEUCINE-RESPONSIVE REGULATORY PROTEIN"/>
    <property type="match status" value="1"/>
</dbReference>
<dbReference type="PRINTS" id="PR00033">
    <property type="entry name" value="HTHASNC"/>
</dbReference>
<accession>A0A1D9LKD0</accession>
<evidence type="ECO:0000313" key="8">
    <source>
        <dbReference type="Proteomes" id="UP001455709"/>
    </source>
</evidence>
<evidence type="ECO:0000259" key="4">
    <source>
        <dbReference type="PROSITE" id="PS50956"/>
    </source>
</evidence>
<dbReference type="GO" id="GO:0043200">
    <property type="term" value="P:response to amino acid"/>
    <property type="evidence" value="ECO:0007669"/>
    <property type="project" value="TreeGrafter"/>
</dbReference>
<dbReference type="FunFam" id="1.10.10.10:FF:000492">
    <property type="entry name" value="Transcriptional regulator, AsnC family"/>
    <property type="match status" value="1"/>
</dbReference>
<dbReference type="GO" id="GO:0006355">
    <property type="term" value="P:regulation of DNA-templated transcription"/>
    <property type="evidence" value="ECO:0007669"/>
    <property type="project" value="UniProtKB-ARBA"/>
</dbReference>
<reference evidence="5 7" key="1">
    <citation type="submission" date="2016-10" db="EMBL/GenBank/DDBJ databases">
        <title>Chromobacterium muskegensis sp. nov., an insecticidal bacterium isolated from Sphagnum bogs.</title>
        <authorList>
            <person name="Sparks M.E."/>
            <person name="Blackburn M.B."/>
            <person name="Gundersen-Rindal D.E."/>
            <person name="Mitchell A."/>
            <person name="Farrar R."/>
            <person name="Kuhar D."/>
        </authorList>
    </citation>
    <scope>NUCLEOTIDE SEQUENCE [LARGE SCALE GENOMIC DNA]</scope>
    <source>
        <strain evidence="5 7">21-1</strain>
    </source>
</reference>
<keyword evidence="2" id="KW-0238">DNA-binding</keyword>
<dbReference type="InterPro" id="IPR036390">
    <property type="entry name" value="WH_DNA-bd_sf"/>
</dbReference>
<proteinExistence type="predicted"/>
<dbReference type="GO" id="GO:0005829">
    <property type="term" value="C:cytosol"/>
    <property type="evidence" value="ECO:0007669"/>
    <property type="project" value="TreeGrafter"/>
</dbReference>
<dbReference type="InterPro" id="IPR036388">
    <property type="entry name" value="WH-like_DNA-bd_sf"/>
</dbReference>
<evidence type="ECO:0000256" key="1">
    <source>
        <dbReference type="ARBA" id="ARBA00023015"/>
    </source>
</evidence>
<dbReference type="Pfam" id="PF01037">
    <property type="entry name" value="AsnC_trans_reg"/>
    <property type="match status" value="1"/>
</dbReference>
<protein>
    <submittedName>
        <fullName evidence="5">ArsR family transcriptional regulator</fullName>
    </submittedName>
    <submittedName>
        <fullName evidence="6">Lrp/AsnC family transcriptional regulator</fullName>
    </submittedName>
</protein>
<dbReference type="Pfam" id="PF13412">
    <property type="entry name" value="HTH_24"/>
    <property type="match status" value="1"/>
</dbReference>
<dbReference type="EMBL" id="CP017707">
    <property type="protein sequence ID" value="AOZ51683.1"/>
    <property type="molecule type" value="Genomic_DNA"/>
</dbReference>
<dbReference type="SMART" id="SM00344">
    <property type="entry name" value="HTH_ASNC"/>
    <property type="match status" value="1"/>
</dbReference>
<dbReference type="RefSeq" id="WP_021476520.1">
    <property type="nucleotide sequence ID" value="NZ_CP017707.1"/>
</dbReference>
<dbReference type="InterPro" id="IPR011008">
    <property type="entry name" value="Dimeric_a/b-barrel"/>
</dbReference>
<dbReference type="SUPFAM" id="SSF54909">
    <property type="entry name" value="Dimeric alpha+beta barrel"/>
    <property type="match status" value="1"/>
</dbReference>
<dbReference type="GO" id="GO:0043565">
    <property type="term" value="F:sequence-specific DNA binding"/>
    <property type="evidence" value="ECO:0007669"/>
    <property type="project" value="InterPro"/>
</dbReference>
<dbReference type="PROSITE" id="PS50956">
    <property type="entry name" value="HTH_ASNC_2"/>
    <property type="match status" value="1"/>
</dbReference>
<dbReference type="CDD" id="cd00090">
    <property type="entry name" value="HTH_ARSR"/>
    <property type="match status" value="1"/>
</dbReference>
<dbReference type="Gene3D" id="3.30.70.920">
    <property type="match status" value="1"/>
</dbReference>
<dbReference type="AlphaFoldDB" id="A0A1D9LKD0"/>